<proteinExistence type="predicted"/>
<evidence type="ECO:0000313" key="2">
    <source>
        <dbReference type="Proteomes" id="UP000239415"/>
    </source>
</evidence>
<accession>A0A2T0JNE4</accession>
<reference evidence="1 2" key="1">
    <citation type="submission" date="2018-03" db="EMBL/GenBank/DDBJ databases">
        <title>Genomic Encyclopedia of Archaeal and Bacterial Type Strains, Phase II (KMG-II): from individual species to whole genera.</title>
        <authorList>
            <person name="Goeker M."/>
        </authorList>
    </citation>
    <scope>NUCLEOTIDE SEQUENCE [LARGE SCALE GENOMIC DNA]</scope>
    <source>
        <strain evidence="1 2">DSM 43146</strain>
    </source>
</reference>
<protein>
    <submittedName>
        <fullName evidence="1">Uncharacterized protein</fullName>
    </submittedName>
</protein>
<dbReference type="EMBL" id="PVMZ01000037">
    <property type="protein sequence ID" value="PRX09145.1"/>
    <property type="molecule type" value="Genomic_DNA"/>
</dbReference>
<organism evidence="1 2">
    <name type="scientific">Actinoplanes italicus</name>
    <dbReference type="NCBI Taxonomy" id="113567"/>
    <lineage>
        <taxon>Bacteria</taxon>
        <taxon>Bacillati</taxon>
        <taxon>Actinomycetota</taxon>
        <taxon>Actinomycetes</taxon>
        <taxon>Micromonosporales</taxon>
        <taxon>Micromonosporaceae</taxon>
        <taxon>Actinoplanes</taxon>
    </lineage>
</organism>
<evidence type="ECO:0000313" key="1">
    <source>
        <dbReference type="EMBL" id="PRX09145.1"/>
    </source>
</evidence>
<name>A0A2T0JNE4_9ACTN</name>
<sequence length="36" mass="4328">MVGVLRKATPEEKFEVYRNLRLRLTYLAEQKRCGQM</sequence>
<comment type="caution">
    <text evidence="1">The sequence shown here is derived from an EMBL/GenBank/DDBJ whole genome shotgun (WGS) entry which is preliminary data.</text>
</comment>
<keyword evidence="2" id="KW-1185">Reference proteome</keyword>
<dbReference type="Proteomes" id="UP000239415">
    <property type="component" value="Unassembled WGS sequence"/>
</dbReference>
<dbReference type="AlphaFoldDB" id="A0A2T0JNE4"/>
<gene>
    <name evidence="1" type="ORF">CLV67_13710</name>
</gene>